<evidence type="ECO:0000256" key="1">
    <source>
        <dbReference type="SAM" id="SignalP"/>
    </source>
</evidence>
<accession>A0A4V1N2R8</accession>
<dbReference type="RefSeq" id="WP_129461291.1">
    <property type="nucleotide sequence ID" value="NZ_SBKN01000003.1"/>
</dbReference>
<evidence type="ECO:0008006" key="4">
    <source>
        <dbReference type="Google" id="ProtNLM"/>
    </source>
</evidence>
<organism evidence="2 3">
    <name type="scientific">Flavobacterium stagni</name>
    <dbReference type="NCBI Taxonomy" id="2506421"/>
    <lineage>
        <taxon>Bacteria</taxon>
        <taxon>Pseudomonadati</taxon>
        <taxon>Bacteroidota</taxon>
        <taxon>Flavobacteriia</taxon>
        <taxon>Flavobacteriales</taxon>
        <taxon>Flavobacteriaceae</taxon>
        <taxon>Flavobacterium</taxon>
    </lineage>
</organism>
<proteinExistence type="predicted"/>
<dbReference type="AlphaFoldDB" id="A0A4V1N2R8"/>
<dbReference type="OrthoDB" id="9181262at2"/>
<keyword evidence="1" id="KW-0732">Signal</keyword>
<sequence>MKKKLLLTFLLFGVSLVAQIHNSDTTFVINKKKFNINKREINSSKVKLTIKRNSKTIMTETLDSDGLANIEFPDFNNDGNKDIMLVYMGNNFTYYLYLFDKINNSFKKVEGFERFPESTQLTTNPNFYYSYQRAGCADLNWVSDLFYIKDFKTVHVGHIYGKGCDYEIKENPQIIEVYKISGNKETNRKLIENLPYIKNVPRFDEKWEFIKKYWNSNYQKF</sequence>
<dbReference type="EMBL" id="SBKN01000003">
    <property type="protein sequence ID" value="RXR23061.1"/>
    <property type="molecule type" value="Genomic_DNA"/>
</dbReference>
<comment type="caution">
    <text evidence="2">The sequence shown here is derived from an EMBL/GenBank/DDBJ whole genome shotgun (WGS) entry which is preliminary data.</text>
</comment>
<keyword evidence="3" id="KW-1185">Reference proteome</keyword>
<evidence type="ECO:0000313" key="2">
    <source>
        <dbReference type="EMBL" id="RXR23061.1"/>
    </source>
</evidence>
<name>A0A4V1N2R8_9FLAO</name>
<feature type="signal peptide" evidence="1">
    <location>
        <begin position="1"/>
        <end position="20"/>
    </location>
</feature>
<gene>
    <name evidence="2" type="ORF">EQG61_07445</name>
</gene>
<protein>
    <recommendedName>
        <fullName evidence="4">VCBS repeat-containing protein</fullName>
    </recommendedName>
</protein>
<feature type="chain" id="PRO_5020902052" description="VCBS repeat-containing protein" evidence="1">
    <location>
        <begin position="21"/>
        <end position="221"/>
    </location>
</feature>
<evidence type="ECO:0000313" key="3">
    <source>
        <dbReference type="Proteomes" id="UP000289857"/>
    </source>
</evidence>
<dbReference type="Proteomes" id="UP000289857">
    <property type="component" value="Unassembled WGS sequence"/>
</dbReference>
<reference evidence="3" key="1">
    <citation type="submission" date="2019-01" db="EMBL/GenBank/DDBJ databases">
        <title>Cytophagaceae bacterium strain CAR-16.</title>
        <authorList>
            <person name="Chen W.-M."/>
        </authorList>
    </citation>
    <scope>NUCLEOTIDE SEQUENCE [LARGE SCALE GENOMIC DNA]</scope>
    <source>
        <strain evidence="3">WWJ-16</strain>
    </source>
</reference>